<evidence type="ECO:0000256" key="11">
    <source>
        <dbReference type="RuleBase" id="RU000336"/>
    </source>
</evidence>
<dbReference type="HAMAP" id="MF_00252">
    <property type="entry name" value="Lys_tRNA_synth_class2"/>
    <property type="match status" value="1"/>
</dbReference>
<reference evidence="13 14" key="1">
    <citation type="submission" date="2013-12" db="EMBL/GenBank/DDBJ databases">
        <title>Comparative genomics of Petrotoga isolates.</title>
        <authorList>
            <person name="Nesbo C.L."/>
            <person name="Charchuk R."/>
            <person name="Chow K."/>
        </authorList>
    </citation>
    <scope>NUCLEOTIDE SEQUENCE [LARGE SCALE GENOMIC DNA]</scope>
    <source>
        <strain evidence="13 14">DSM 13574</strain>
    </source>
</reference>
<keyword evidence="3 10" id="KW-0436">Ligase</keyword>
<evidence type="ECO:0000256" key="9">
    <source>
        <dbReference type="ARBA" id="ARBA00048573"/>
    </source>
</evidence>
<comment type="caution">
    <text evidence="13">The sequence shown here is derived from an EMBL/GenBank/DDBJ whole genome shotgun (WGS) entry which is preliminary data.</text>
</comment>
<dbReference type="GO" id="GO:0000287">
    <property type="term" value="F:magnesium ion binding"/>
    <property type="evidence" value="ECO:0007669"/>
    <property type="project" value="UniProtKB-UniRule"/>
</dbReference>
<dbReference type="PRINTS" id="PR00982">
    <property type="entry name" value="TRNASYNTHLYS"/>
</dbReference>
<proteinExistence type="inferred from homology"/>
<gene>
    <name evidence="10" type="primary">lysS</name>
    <name evidence="13" type="ORF">X929_09230</name>
</gene>
<dbReference type="CDD" id="cd00775">
    <property type="entry name" value="LysRS_core"/>
    <property type="match status" value="1"/>
</dbReference>
<evidence type="ECO:0000256" key="3">
    <source>
        <dbReference type="ARBA" id="ARBA00022598"/>
    </source>
</evidence>
<feature type="domain" description="Aminoacyl-transfer RNA synthetases class-II family profile" evidence="12">
    <location>
        <begin position="176"/>
        <end position="479"/>
    </location>
</feature>
<keyword evidence="7 10" id="KW-0648">Protein biosynthesis</keyword>
<dbReference type="AlphaFoldDB" id="A0A2K1NWX8"/>
<keyword evidence="4 10" id="KW-0479">Metal-binding</keyword>
<dbReference type="GO" id="GO:0005524">
    <property type="term" value="F:ATP binding"/>
    <property type="evidence" value="ECO:0007669"/>
    <property type="project" value="UniProtKB-UniRule"/>
</dbReference>
<keyword evidence="6 10" id="KW-0067">ATP-binding</keyword>
<dbReference type="EC" id="6.1.1.6" evidence="10"/>
<comment type="cofactor">
    <cofactor evidence="10 11">
        <name>Mg(2+)</name>
        <dbReference type="ChEBI" id="CHEBI:18420"/>
    </cofactor>
    <text evidence="10 11">Binds 3 Mg(2+) ions per subunit.</text>
</comment>
<name>A0A2K1NWX8_9BACT</name>
<keyword evidence="5 10" id="KW-0547">Nucleotide-binding</keyword>
<evidence type="ECO:0000256" key="7">
    <source>
        <dbReference type="ARBA" id="ARBA00022917"/>
    </source>
</evidence>
<accession>A0A2K1NWX8</accession>
<dbReference type="Proteomes" id="UP000236434">
    <property type="component" value="Unassembled WGS sequence"/>
</dbReference>
<evidence type="ECO:0000313" key="14">
    <source>
        <dbReference type="Proteomes" id="UP000236434"/>
    </source>
</evidence>
<dbReference type="InterPro" id="IPR012340">
    <property type="entry name" value="NA-bd_OB-fold"/>
</dbReference>
<feature type="binding site" evidence="10">
    <location>
        <position position="397"/>
    </location>
    <ligand>
        <name>Mg(2+)</name>
        <dbReference type="ChEBI" id="CHEBI:18420"/>
        <label>1</label>
    </ligand>
</feature>
<dbReference type="Gene3D" id="3.30.930.10">
    <property type="entry name" value="Bira Bifunctional Protein, Domain 2"/>
    <property type="match status" value="1"/>
</dbReference>
<evidence type="ECO:0000313" key="13">
    <source>
        <dbReference type="EMBL" id="PNR95034.1"/>
    </source>
</evidence>
<comment type="subunit">
    <text evidence="10">Homodimer.</text>
</comment>
<dbReference type="FunFam" id="2.40.50.140:FF:000024">
    <property type="entry name" value="Lysine--tRNA ligase"/>
    <property type="match status" value="1"/>
</dbReference>
<dbReference type="Gene3D" id="2.40.50.140">
    <property type="entry name" value="Nucleic acid-binding proteins"/>
    <property type="match status" value="1"/>
</dbReference>
<dbReference type="GO" id="GO:0006430">
    <property type="term" value="P:lysyl-tRNA aminoacylation"/>
    <property type="evidence" value="ECO:0007669"/>
    <property type="project" value="UniProtKB-UniRule"/>
</dbReference>
<dbReference type="Pfam" id="PF00152">
    <property type="entry name" value="tRNA-synt_2"/>
    <property type="match status" value="1"/>
</dbReference>
<sequence length="502" mass="59033">MDLRNIRIHLIKEMREKGYNPYKYNFQKNYTSQQIKDLFDSKIEAGQQLPDQVFNFAGRLMNLRKHGKSAFADLKDEFGRIQIYIRLDQVGQESYDFFKEYIDIGDWVGINGYPFKTRTGELTLLAFEIELLSKAVRPLPEKWHGLKDKEVRYRQRYVDMIANDDTIKTLRTRFLVIKYIREYLNDKGFLEVETPVLQSIMGGANARPFITHLNVYDIDMYLRIATELHLKRLVVGGMEKVYEIGKIFRNEGVSNKHNPEFTSIELYQAFADYNNMMELTEDLLYNITKKVHNKAKVMYQGEEIDFTPPFKRIKMREFIQENLGIDILEASDQELKDFLKDKGEEVEIEDRYHYLDKVWDLVEDKLVQPTFVMDYPIELSPLAKRKKDDPRLTERFELIIKGNEIANAFSELNDPQDQFERFKKQMELKELGDEEAQMMDLDFIRALEYGLPPTGGLGIGIDRVCMLLTDTPTIRDIIPFPIVKPVSFEDEEAMSKEEDTNE</sequence>
<feature type="binding site" evidence="10">
    <location>
        <position position="404"/>
    </location>
    <ligand>
        <name>Mg(2+)</name>
        <dbReference type="ChEBI" id="CHEBI:18420"/>
        <label>1</label>
    </ligand>
</feature>
<dbReference type="GO" id="GO:0000049">
    <property type="term" value="F:tRNA binding"/>
    <property type="evidence" value="ECO:0007669"/>
    <property type="project" value="TreeGrafter"/>
</dbReference>
<dbReference type="GO" id="GO:0005829">
    <property type="term" value="C:cytosol"/>
    <property type="evidence" value="ECO:0007669"/>
    <property type="project" value="TreeGrafter"/>
</dbReference>
<dbReference type="PANTHER" id="PTHR42918">
    <property type="entry name" value="LYSYL-TRNA SYNTHETASE"/>
    <property type="match status" value="1"/>
</dbReference>
<evidence type="ECO:0000256" key="1">
    <source>
        <dbReference type="ARBA" id="ARBA00008226"/>
    </source>
</evidence>
<dbReference type="InterPro" id="IPR004365">
    <property type="entry name" value="NA-bd_OB_tRNA"/>
</dbReference>
<dbReference type="InterPro" id="IPR018149">
    <property type="entry name" value="Lys-tRNA-synth_II_C"/>
</dbReference>
<evidence type="ECO:0000256" key="10">
    <source>
        <dbReference type="HAMAP-Rule" id="MF_00252"/>
    </source>
</evidence>
<evidence type="ECO:0000256" key="5">
    <source>
        <dbReference type="ARBA" id="ARBA00022741"/>
    </source>
</evidence>
<dbReference type="GO" id="GO:0004824">
    <property type="term" value="F:lysine-tRNA ligase activity"/>
    <property type="evidence" value="ECO:0007669"/>
    <property type="project" value="UniProtKB-UniRule"/>
</dbReference>
<comment type="catalytic activity">
    <reaction evidence="9 10 11">
        <text>tRNA(Lys) + L-lysine + ATP = L-lysyl-tRNA(Lys) + AMP + diphosphate</text>
        <dbReference type="Rhea" id="RHEA:20792"/>
        <dbReference type="Rhea" id="RHEA-COMP:9696"/>
        <dbReference type="Rhea" id="RHEA-COMP:9697"/>
        <dbReference type="ChEBI" id="CHEBI:30616"/>
        <dbReference type="ChEBI" id="CHEBI:32551"/>
        <dbReference type="ChEBI" id="CHEBI:33019"/>
        <dbReference type="ChEBI" id="CHEBI:78442"/>
        <dbReference type="ChEBI" id="CHEBI:78529"/>
        <dbReference type="ChEBI" id="CHEBI:456215"/>
        <dbReference type="EC" id="6.1.1.6"/>
    </reaction>
</comment>
<dbReference type="InterPro" id="IPR044136">
    <property type="entry name" value="Lys-tRNA-ligase_II_N"/>
</dbReference>
<dbReference type="PANTHER" id="PTHR42918:SF15">
    <property type="entry name" value="LYSINE--TRNA LIGASE, CHLOROPLASTIC_MITOCHONDRIAL"/>
    <property type="match status" value="1"/>
</dbReference>
<evidence type="ECO:0000256" key="6">
    <source>
        <dbReference type="ARBA" id="ARBA00022840"/>
    </source>
</evidence>
<dbReference type="EMBL" id="AZRL01000022">
    <property type="protein sequence ID" value="PNR95034.1"/>
    <property type="molecule type" value="Genomic_DNA"/>
</dbReference>
<evidence type="ECO:0000256" key="4">
    <source>
        <dbReference type="ARBA" id="ARBA00022723"/>
    </source>
</evidence>
<dbReference type="SUPFAM" id="SSF55681">
    <property type="entry name" value="Class II aaRS and biotin synthetases"/>
    <property type="match status" value="1"/>
</dbReference>
<dbReference type="NCBIfam" id="NF001756">
    <property type="entry name" value="PRK00484.1"/>
    <property type="match status" value="1"/>
</dbReference>
<dbReference type="NCBIfam" id="TIGR00499">
    <property type="entry name" value="lysS_bact"/>
    <property type="match status" value="1"/>
</dbReference>
<feature type="binding site" evidence="10">
    <location>
        <position position="404"/>
    </location>
    <ligand>
        <name>Mg(2+)</name>
        <dbReference type="ChEBI" id="CHEBI:18420"/>
        <label>2</label>
    </ligand>
</feature>
<dbReference type="OrthoDB" id="9802326at2"/>
<dbReference type="InterPro" id="IPR006195">
    <property type="entry name" value="aa-tRNA-synth_II"/>
</dbReference>
<evidence type="ECO:0000259" key="12">
    <source>
        <dbReference type="PROSITE" id="PS50862"/>
    </source>
</evidence>
<keyword evidence="2 10" id="KW-0963">Cytoplasm</keyword>
<dbReference type="InterPro" id="IPR002313">
    <property type="entry name" value="Lys-tRNA-ligase_II"/>
</dbReference>
<evidence type="ECO:0000256" key="8">
    <source>
        <dbReference type="ARBA" id="ARBA00023146"/>
    </source>
</evidence>
<dbReference type="CDD" id="cd04322">
    <property type="entry name" value="LysRS_N"/>
    <property type="match status" value="1"/>
</dbReference>
<dbReference type="RefSeq" id="WP_103067681.1">
    <property type="nucleotide sequence ID" value="NZ_AZRL01000022.1"/>
</dbReference>
<comment type="subcellular location">
    <subcellularLocation>
        <location evidence="10">Cytoplasm</location>
    </subcellularLocation>
</comment>
<keyword evidence="8 10" id="KW-0030">Aminoacyl-tRNA synthetase</keyword>
<dbReference type="Pfam" id="PF01336">
    <property type="entry name" value="tRNA_anti-codon"/>
    <property type="match status" value="1"/>
</dbReference>
<comment type="similarity">
    <text evidence="1 10">Belongs to the class-II aminoacyl-tRNA synthetase family.</text>
</comment>
<dbReference type="InterPro" id="IPR004364">
    <property type="entry name" value="Aa-tRNA-synt_II"/>
</dbReference>
<dbReference type="SUPFAM" id="SSF50249">
    <property type="entry name" value="Nucleic acid-binding proteins"/>
    <property type="match status" value="1"/>
</dbReference>
<keyword evidence="10 11" id="KW-0460">Magnesium</keyword>
<dbReference type="InterPro" id="IPR045864">
    <property type="entry name" value="aa-tRNA-synth_II/BPL/LPL"/>
</dbReference>
<dbReference type="PROSITE" id="PS50862">
    <property type="entry name" value="AA_TRNA_LIGASE_II"/>
    <property type="match status" value="1"/>
</dbReference>
<evidence type="ECO:0000256" key="2">
    <source>
        <dbReference type="ARBA" id="ARBA00022490"/>
    </source>
</evidence>
<protein>
    <recommendedName>
        <fullName evidence="10">Lysine--tRNA ligase</fullName>
        <ecNumber evidence="10">6.1.1.6</ecNumber>
    </recommendedName>
    <alternativeName>
        <fullName evidence="10">Lysyl-tRNA synthetase</fullName>
        <shortName evidence="10">LysRS</shortName>
    </alternativeName>
</protein>
<organism evidence="13 14">
    <name type="scientific">Petrotoga olearia DSM 13574</name>
    <dbReference type="NCBI Taxonomy" id="1122955"/>
    <lineage>
        <taxon>Bacteria</taxon>
        <taxon>Thermotogati</taxon>
        <taxon>Thermotogota</taxon>
        <taxon>Thermotogae</taxon>
        <taxon>Petrotogales</taxon>
        <taxon>Petrotogaceae</taxon>
        <taxon>Petrotoga</taxon>
    </lineage>
</organism>